<proteinExistence type="predicted"/>
<protein>
    <submittedName>
        <fullName evidence="1">Uncharacterized protein</fullName>
    </submittedName>
</protein>
<gene>
    <name evidence="1" type="ORF">SAMN04487974_11635</name>
</gene>
<keyword evidence="2" id="KW-1185">Reference proteome</keyword>
<dbReference type="RefSeq" id="WP_425287266.1">
    <property type="nucleotide sequence ID" value="NZ_FNCS01000016.1"/>
</dbReference>
<name>A0A1G7YWZ9_9HYPH</name>
<evidence type="ECO:0000313" key="1">
    <source>
        <dbReference type="EMBL" id="SDH01011.1"/>
    </source>
</evidence>
<dbReference type="Proteomes" id="UP000199495">
    <property type="component" value="Unassembled WGS sequence"/>
</dbReference>
<accession>A0A1G7YWZ9</accession>
<organism evidence="1 2">
    <name type="scientific">Pelagibacterium luteolum</name>
    <dbReference type="NCBI Taxonomy" id="440168"/>
    <lineage>
        <taxon>Bacteria</taxon>
        <taxon>Pseudomonadati</taxon>
        <taxon>Pseudomonadota</taxon>
        <taxon>Alphaproteobacteria</taxon>
        <taxon>Hyphomicrobiales</taxon>
        <taxon>Devosiaceae</taxon>
        <taxon>Pelagibacterium</taxon>
    </lineage>
</organism>
<dbReference type="AlphaFoldDB" id="A0A1G7YWZ9"/>
<reference evidence="1 2" key="1">
    <citation type="submission" date="2016-10" db="EMBL/GenBank/DDBJ databases">
        <authorList>
            <person name="de Groot N.N."/>
        </authorList>
    </citation>
    <scope>NUCLEOTIDE SEQUENCE [LARGE SCALE GENOMIC DNA]</scope>
    <source>
        <strain evidence="1 2">CGMCC 1.10267</strain>
    </source>
</reference>
<sequence>MSSLLDTSNLYRPRTAWFVKRIACGPVEIKLSAISAPDTEIRETDILRAEDAIREESAKLVHSYDHMDAGFAIVHAGEEALWLLLHHWIDGGIATHRLWRKPLETEAPFQPVVSSAMACVWELGVIDFERRAWMSTVMAGKPLSDYLARTLPHGTV</sequence>
<evidence type="ECO:0000313" key="2">
    <source>
        <dbReference type="Proteomes" id="UP000199495"/>
    </source>
</evidence>
<dbReference type="STRING" id="440168.SAMN04487974_11635"/>
<dbReference type="EMBL" id="FNCS01000016">
    <property type="protein sequence ID" value="SDH01011.1"/>
    <property type="molecule type" value="Genomic_DNA"/>
</dbReference>